<dbReference type="AlphaFoldDB" id="A0A5B7JHY0"/>
<proteinExistence type="predicted"/>
<name>A0A5B7JHY0_PORTR</name>
<dbReference type="Proteomes" id="UP000324222">
    <property type="component" value="Unassembled WGS sequence"/>
</dbReference>
<evidence type="ECO:0000256" key="1">
    <source>
        <dbReference type="SAM" id="MobiDB-lite"/>
    </source>
</evidence>
<reference evidence="2 3" key="1">
    <citation type="submission" date="2019-05" db="EMBL/GenBank/DDBJ databases">
        <title>Another draft genome of Portunus trituberculatus and its Hox gene families provides insights of decapod evolution.</title>
        <authorList>
            <person name="Jeong J.-H."/>
            <person name="Song I."/>
            <person name="Kim S."/>
            <person name="Choi T."/>
            <person name="Kim D."/>
            <person name="Ryu S."/>
            <person name="Kim W."/>
        </authorList>
    </citation>
    <scope>NUCLEOTIDE SEQUENCE [LARGE SCALE GENOMIC DNA]</scope>
    <source>
        <tissue evidence="2">Muscle</tissue>
    </source>
</reference>
<sequence>MRNVEYEEGEIRKGGGGGGVDGGGGGGGGEGVGARKGVGGKDRRRRKGCRSQMKVGRREGYLKEWGRDGGVREERRKDNGGRREEGKGVEDTDITRKSIRSPGQSNVLGGGADPSPPPPPPPPRWHPPQCVLDQRGRRSRRYLLSLRQLVPPPHRPLCPPTPEKCRIFGKQTRVVLPLLPRLSPCPCLWDRPPVTLSNSSRLCCCGTTESRVFGGGDRTT</sequence>
<feature type="compositionally biased region" description="Gly residues" evidence="1">
    <location>
        <begin position="14"/>
        <end position="37"/>
    </location>
</feature>
<accession>A0A5B7JHY0</accession>
<evidence type="ECO:0000313" key="3">
    <source>
        <dbReference type="Proteomes" id="UP000324222"/>
    </source>
</evidence>
<feature type="region of interest" description="Disordered" evidence="1">
    <location>
        <begin position="1"/>
        <end position="128"/>
    </location>
</feature>
<feature type="compositionally biased region" description="Pro residues" evidence="1">
    <location>
        <begin position="114"/>
        <end position="126"/>
    </location>
</feature>
<feature type="compositionally biased region" description="Basic and acidic residues" evidence="1">
    <location>
        <begin position="56"/>
        <end position="96"/>
    </location>
</feature>
<dbReference type="EMBL" id="VSRR010097591">
    <property type="protein sequence ID" value="MPC94195.1"/>
    <property type="molecule type" value="Genomic_DNA"/>
</dbReference>
<evidence type="ECO:0000313" key="2">
    <source>
        <dbReference type="EMBL" id="MPC94195.1"/>
    </source>
</evidence>
<comment type="caution">
    <text evidence="2">The sequence shown here is derived from an EMBL/GenBank/DDBJ whole genome shotgun (WGS) entry which is preliminary data.</text>
</comment>
<organism evidence="2 3">
    <name type="scientific">Portunus trituberculatus</name>
    <name type="common">Swimming crab</name>
    <name type="synonym">Neptunus trituberculatus</name>
    <dbReference type="NCBI Taxonomy" id="210409"/>
    <lineage>
        <taxon>Eukaryota</taxon>
        <taxon>Metazoa</taxon>
        <taxon>Ecdysozoa</taxon>
        <taxon>Arthropoda</taxon>
        <taxon>Crustacea</taxon>
        <taxon>Multicrustacea</taxon>
        <taxon>Malacostraca</taxon>
        <taxon>Eumalacostraca</taxon>
        <taxon>Eucarida</taxon>
        <taxon>Decapoda</taxon>
        <taxon>Pleocyemata</taxon>
        <taxon>Brachyura</taxon>
        <taxon>Eubrachyura</taxon>
        <taxon>Portunoidea</taxon>
        <taxon>Portunidae</taxon>
        <taxon>Portuninae</taxon>
        <taxon>Portunus</taxon>
    </lineage>
</organism>
<keyword evidence="3" id="KW-1185">Reference proteome</keyword>
<protein>
    <submittedName>
        <fullName evidence="2">Uncharacterized protein</fullName>
    </submittedName>
</protein>
<gene>
    <name evidence="2" type="ORF">E2C01_089351</name>
</gene>